<dbReference type="EMBL" id="JAVXUP010002786">
    <property type="protein sequence ID" value="KAK3001424.1"/>
    <property type="molecule type" value="Genomic_DNA"/>
</dbReference>
<protein>
    <submittedName>
        <fullName evidence="2">Uncharacterized protein</fullName>
    </submittedName>
</protein>
<keyword evidence="3" id="KW-1185">Reference proteome</keyword>
<name>A0AA89AF82_9ASTE</name>
<gene>
    <name evidence="2" type="ORF">RJ639_021881</name>
</gene>
<organism evidence="2 3">
    <name type="scientific">Escallonia herrerae</name>
    <dbReference type="NCBI Taxonomy" id="1293975"/>
    <lineage>
        <taxon>Eukaryota</taxon>
        <taxon>Viridiplantae</taxon>
        <taxon>Streptophyta</taxon>
        <taxon>Embryophyta</taxon>
        <taxon>Tracheophyta</taxon>
        <taxon>Spermatophyta</taxon>
        <taxon>Magnoliopsida</taxon>
        <taxon>eudicotyledons</taxon>
        <taxon>Gunneridae</taxon>
        <taxon>Pentapetalae</taxon>
        <taxon>asterids</taxon>
        <taxon>campanulids</taxon>
        <taxon>Escalloniales</taxon>
        <taxon>Escalloniaceae</taxon>
        <taxon>Escallonia</taxon>
    </lineage>
</organism>
<evidence type="ECO:0000313" key="3">
    <source>
        <dbReference type="Proteomes" id="UP001188597"/>
    </source>
</evidence>
<evidence type="ECO:0000313" key="2">
    <source>
        <dbReference type="EMBL" id="KAK3001424.1"/>
    </source>
</evidence>
<dbReference type="Proteomes" id="UP001188597">
    <property type="component" value="Unassembled WGS sequence"/>
</dbReference>
<feature type="compositionally biased region" description="Low complexity" evidence="1">
    <location>
        <begin position="14"/>
        <end position="29"/>
    </location>
</feature>
<accession>A0AA89AF82</accession>
<proteinExistence type="predicted"/>
<feature type="region of interest" description="Disordered" evidence="1">
    <location>
        <begin position="1"/>
        <end position="47"/>
    </location>
</feature>
<sequence>MSTETEKRLVNLLSSPGGTVTVDSTSSTSLRGAKQSQVADTTKPVSVVDTDTAKERLSFELKQREENLKACKNAKAMMSFREKLPVNEVKSEFLKAVAENQVVYASQTK</sequence>
<feature type="compositionally biased region" description="Polar residues" evidence="1">
    <location>
        <begin position="34"/>
        <end position="44"/>
    </location>
</feature>
<dbReference type="AlphaFoldDB" id="A0AA89AF82"/>
<reference evidence="2" key="1">
    <citation type="submission" date="2022-12" db="EMBL/GenBank/DDBJ databases">
        <title>Draft genome assemblies for two species of Escallonia (Escalloniales).</title>
        <authorList>
            <person name="Chanderbali A."/>
            <person name="Dervinis C."/>
            <person name="Anghel I."/>
            <person name="Soltis D."/>
            <person name="Soltis P."/>
            <person name="Zapata F."/>
        </authorList>
    </citation>
    <scope>NUCLEOTIDE SEQUENCE</scope>
    <source>
        <strain evidence="2">UCBG64.0493</strain>
        <tissue evidence="2">Leaf</tissue>
    </source>
</reference>
<comment type="caution">
    <text evidence="2">The sequence shown here is derived from an EMBL/GenBank/DDBJ whole genome shotgun (WGS) entry which is preliminary data.</text>
</comment>
<evidence type="ECO:0000256" key="1">
    <source>
        <dbReference type="SAM" id="MobiDB-lite"/>
    </source>
</evidence>